<name>A0A5E5BIL1_9BURK</name>
<dbReference type="InterPro" id="IPR001584">
    <property type="entry name" value="Integrase_cat-core"/>
</dbReference>
<dbReference type="EMBL" id="CABPSR010000018">
    <property type="protein sequence ID" value="VVE84383.1"/>
    <property type="molecule type" value="Genomic_DNA"/>
</dbReference>
<reference evidence="2 3" key="1">
    <citation type="submission" date="2019-08" db="EMBL/GenBank/DDBJ databases">
        <authorList>
            <person name="Peeters C."/>
        </authorList>
    </citation>
    <scope>NUCLEOTIDE SEQUENCE [LARGE SCALE GENOMIC DNA]</scope>
    <source>
        <strain evidence="2 3">LMG 31121</strain>
    </source>
</reference>
<evidence type="ECO:0000313" key="2">
    <source>
        <dbReference type="EMBL" id="VVE84383.1"/>
    </source>
</evidence>
<dbReference type="Proteomes" id="UP000335538">
    <property type="component" value="Unassembled WGS sequence"/>
</dbReference>
<gene>
    <name evidence="2" type="ORF">PSP31121_04735</name>
</gene>
<feature type="domain" description="Integrase catalytic" evidence="1">
    <location>
        <begin position="1"/>
        <end position="42"/>
    </location>
</feature>
<dbReference type="Pfam" id="PF13683">
    <property type="entry name" value="rve_3"/>
    <property type="match status" value="1"/>
</dbReference>
<sequence>MKHEHVYLESYANMAELLIGLSEYFAFYNTERPHQPLAYRTPDEVYGSGCGAGAIIVDKYGAA</sequence>
<dbReference type="InterPro" id="IPR012337">
    <property type="entry name" value="RNaseH-like_sf"/>
</dbReference>
<accession>A0A5E5BIL1</accession>
<dbReference type="GO" id="GO:0015074">
    <property type="term" value="P:DNA integration"/>
    <property type="evidence" value="ECO:0007669"/>
    <property type="project" value="InterPro"/>
</dbReference>
<proteinExistence type="predicted"/>
<evidence type="ECO:0000259" key="1">
    <source>
        <dbReference type="Pfam" id="PF13683"/>
    </source>
</evidence>
<dbReference type="AlphaFoldDB" id="A0A5E5BIL1"/>
<protein>
    <submittedName>
        <fullName evidence="2">Integrase</fullName>
    </submittedName>
</protein>
<dbReference type="SUPFAM" id="SSF53098">
    <property type="entry name" value="Ribonuclease H-like"/>
    <property type="match status" value="1"/>
</dbReference>
<organism evidence="2 3">
    <name type="scientific">Pandoraea sputorum</name>
    <dbReference type="NCBI Taxonomy" id="93222"/>
    <lineage>
        <taxon>Bacteria</taxon>
        <taxon>Pseudomonadati</taxon>
        <taxon>Pseudomonadota</taxon>
        <taxon>Betaproteobacteria</taxon>
        <taxon>Burkholderiales</taxon>
        <taxon>Burkholderiaceae</taxon>
        <taxon>Pandoraea</taxon>
    </lineage>
</organism>
<evidence type="ECO:0000313" key="3">
    <source>
        <dbReference type="Proteomes" id="UP000335538"/>
    </source>
</evidence>